<gene>
    <name evidence="5" type="ORF">B5V02_03205</name>
</gene>
<keyword evidence="6" id="KW-1185">Reference proteome</keyword>
<evidence type="ECO:0000256" key="2">
    <source>
        <dbReference type="PIRSR" id="PIRSR015753-2"/>
    </source>
</evidence>
<evidence type="ECO:0000256" key="3">
    <source>
        <dbReference type="PIRSR" id="PIRSR015753-3"/>
    </source>
</evidence>
<feature type="active site" description="Nucleophile" evidence="1">
    <location>
        <position position="63"/>
    </location>
</feature>
<sequence>MGLLVEGKWQDRWYDTKDSGGKFVRAQSQWRDWITRDGTPAEGRSRGFKAEPGRYHLYVSLACPWAHRTLILRALKKLEGIISVSVVHHFMGANGWTFAAQDGATGDTLYGLDFLHQIYTRADPAYSGRVTVPVLWDKKEQTIVSNESSEIIRMLNSAFDEWGDASLDFYPKALRGEIDAINALVYPAVNNGVYRAGFATTQGAYEEAFGELFSALDTLDDRLSKQRYLVGDRITEADWRLFTTLVRFDPVYVGHFKCNLRRIADYPNLSNYLRDLYQVPGVAGTVNLNHIKAHYYGSHETINPTRIVPVGPELDYGAPHDRMRFKKAA</sequence>
<dbReference type="OrthoDB" id="9769158at2"/>
<dbReference type="FunFam" id="3.40.30.10:FF:000058">
    <property type="entry name" value="Glutathione S-transferase, omega"/>
    <property type="match status" value="1"/>
</dbReference>
<dbReference type="SUPFAM" id="SSF47616">
    <property type="entry name" value="GST C-terminal domain-like"/>
    <property type="match status" value="1"/>
</dbReference>
<dbReference type="Gene3D" id="1.20.1050.10">
    <property type="match status" value="1"/>
</dbReference>
<proteinExistence type="predicted"/>
<dbReference type="PANTHER" id="PTHR32419">
    <property type="entry name" value="GLUTATHIONYL-HYDROQUINONE REDUCTASE"/>
    <property type="match status" value="1"/>
</dbReference>
<evidence type="ECO:0000259" key="4">
    <source>
        <dbReference type="PROSITE" id="PS50405"/>
    </source>
</evidence>
<comment type="caution">
    <text evidence="5">The sequence shown here is derived from an EMBL/GenBank/DDBJ whole genome shotgun (WGS) entry which is preliminary data.</text>
</comment>
<dbReference type="Pfam" id="PF13410">
    <property type="entry name" value="GST_C_2"/>
    <property type="match status" value="1"/>
</dbReference>
<dbReference type="InterPro" id="IPR004045">
    <property type="entry name" value="Glutathione_S-Trfase_N"/>
</dbReference>
<feature type="domain" description="GST C-terminal" evidence="4">
    <location>
        <begin position="160"/>
        <end position="295"/>
    </location>
</feature>
<evidence type="ECO:0000256" key="1">
    <source>
        <dbReference type="PIRSR" id="PIRSR015753-1"/>
    </source>
</evidence>
<evidence type="ECO:0000313" key="6">
    <source>
        <dbReference type="Proteomes" id="UP000248616"/>
    </source>
</evidence>
<dbReference type="PROSITE" id="PS50405">
    <property type="entry name" value="GST_CTER"/>
    <property type="match status" value="1"/>
</dbReference>
<dbReference type="InterPro" id="IPR036249">
    <property type="entry name" value="Thioredoxin-like_sf"/>
</dbReference>
<dbReference type="PIRSF" id="PIRSF015753">
    <property type="entry name" value="GST"/>
    <property type="match status" value="1"/>
</dbReference>
<dbReference type="CDD" id="cd03190">
    <property type="entry name" value="GST_C_Omega_like"/>
    <property type="match status" value="1"/>
</dbReference>
<dbReference type="PANTHER" id="PTHR32419:SF6">
    <property type="entry name" value="GLUTATHIONE S-TRANSFERASE OMEGA-LIKE 1-RELATED"/>
    <property type="match status" value="1"/>
</dbReference>
<dbReference type="AlphaFoldDB" id="A0A2W7CBV1"/>
<organism evidence="5 6">
    <name type="scientific">Mesorhizobium kowhaii</name>
    <dbReference type="NCBI Taxonomy" id="1300272"/>
    <lineage>
        <taxon>Bacteria</taxon>
        <taxon>Pseudomonadati</taxon>
        <taxon>Pseudomonadota</taxon>
        <taxon>Alphaproteobacteria</taxon>
        <taxon>Hyphomicrobiales</taxon>
        <taxon>Phyllobacteriaceae</taxon>
        <taxon>Mesorhizobium</taxon>
    </lineage>
</organism>
<dbReference type="InterPro" id="IPR040079">
    <property type="entry name" value="Glutathione_S-Trfase"/>
</dbReference>
<reference evidence="6" key="1">
    <citation type="submission" date="2017-03" db="EMBL/GenBank/DDBJ databases">
        <authorList>
            <person name="Safronova V.I."/>
            <person name="Sazanova A.L."/>
            <person name="Chirak E.R."/>
        </authorList>
    </citation>
    <scope>NUCLEOTIDE SEQUENCE [LARGE SCALE GENOMIC DNA]</scope>
    <source>
        <strain evidence="6">Ach-343</strain>
    </source>
</reference>
<dbReference type="SUPFAM" id="SSF52833">
    <property type="entry name" value="Thioredoxin-like"/>
    <property type="match status" value="1"/>
</dbReference>
<feature type="site" description="Lowers pKa of active site Cys" evidence="3">
    <location>
        <position position="252"/>
    </location>
</feature>
<dbReference type="InterPro" id="IPR036282">
    <property type="entry name" value="Glutathione-S-Trfase_C_sf"/>
</dbReference>
<feature type="binding site" evidence="2">
    <location>
        <begin position="129"/>
        <end position="132"/>
    </location>
    <ligand>
        <name>glutathione</name>
        <dbReference type="ChEBI" id="CHEBI:57925"/>
    </ligand>
</feature>
<dbReference type="InterPro" id="IPR010987">
    <property type="entry name" value="Glutathione-S-Trfase_C-like"/>
</dbReference>
<feature type="active site" description="Proton donor/acceptor" evidence="1">
    <location>
        <position position="194"/>
    </location>
</feature>
<dbReference type="SFLD" id="SFLDG01148">
    <property type="entry name" value="Xi_(cytGST)"/>
    <property type="match status" value="1"/>
</dbReference>
<protein>
    <submittedName>
        <fullName evidence="5">Glutathione-dependent reductase</fullName>
    </submittedName>
</protein>
<feature type="binding site" evidence="2">
    <location>
        <begin position="147"/>
        <end position="148"/>
    </location>
    <ligand>
        <name>glutathione</name>
        <dbReference type="ChEBI" id="CHEBI:57925"/>
    </ligand>
</feature>
<dbReference type="InterPro" id="IPR016639">
    <property type="entry name" value="GST_Omega/GSH"/>
</dbReference>
<dbReference type="Pfam" id="PF13409">
    <property type="entry name" value="GST_N_2"/>
    <property type="match status" value="1"/>
</dbReference>
<name>A0A2W7CBV1_9HYPH</name>
<feature type="binding site" evidence="2">
    <location>
        <position position="96"/>
    </location>
    <ligand>
        <name>glutathione</name>
        <dbReference type="ChEBI" id="CHEBI:57925"/>
    </ligand>
</feature>
<dbReference type="SFLD" id="SFLDS00019">
    <property type="entry name" value="Glutathione_Transferase_(cytos"/>
    <property type="match status" value="1"/>
</dbReference>
<dbReference type="GO" id="GO:0004364">
    <property type="term" value="F:glutathione transferase activity"/>
    <property type="evidence" value="ECO:0007669"/>
    <property type="project" value="InterPro"/>
</dbReference>
<dbReference type="Proteomes" id="UP000248616">
    <property type="component" value="Unassembled WGS sequence"/>
</dbReference>
<evidence type="ECO:0000313" key="5">
    <source>
        <dbReference type="EMBL" id="PZV39048.1"/>
    </source>
</evidence>
<dbReference type="Gene3D" id="3.40.30.10">
    <property type="entry name" value="Glutaredoxin"/>
    <property type="match status" value="1"/>
</dbReference>
<accession>A0A2W7CBV1</accession>
<dbReference type="InterPro" id="IPR047047">
    <property type="entry name" value="GST_Omega-like_C"/>
</dbReference>
<feature type="site" description="Lowers pKa of active site Cys" evidence="3">
    <location>
        <position position="295"/>
    </location>
</feature>
<dbReference type="RefSeq" id="WP_111542804.1">
    <property type="nucleotide sequence ID" value="NZ_JBHLYT010000020.1"/>
</dbReference>
<dbReference type="SFLD" id="SFLDG01206">
    <property type="entry name" value="Xi.1"/>
    <property type="match status" value="1"/>
</dbReference>
<dbReference type="EMBL" id="MZXV01000013">
    <property type="protein sequence ID" value="PZV39048.1"/>
    <property type="molecule type" value="Genomic_DNA"/>
</dbReference>
<dbReference type="GO" id="GO:0005737">
    <property type="term" value="C:cytoplasm"/>
    <property type="evidence" value="ECO:0007669"/>
    <property type="project" value="TreeGrafter"/>
</dbReference>